<dbReference type="InterPro" id="IPR041413">
    <property type="entry name" value="MLTR_LBD"/>
</dbReference>
<accession>A0A4R4RFA6</accession>
<dbReference type="Pfam" id="PF17765">
    <property type="entry name" value="MLTR_LBD"/>
    <property type="match status" value="1"/>
</dbReference>
<dbReference type="RefSeq" id="WP_131986618.1">
    <property type="nucleotide sequence ID" value="NZ_SMKL01000063.1"/>
</dbReference>
<dbReference type="CDD" id="cd00093">
    <property type="entry name" value="HTH_XRE"/>
    <property type="match status" value="1"/>
</dbReference>
<name>A0A4R4RFA6_9ACTN</name>
<dbReference type="PANTHER" id="PTHR35010:SF2">
    <property type="entry name" value="BLL4672 PROTEIN"/>
    <property type="match status" value="1"/>
</dbReference>
<dbReference type="PROSITE" id="PS50943">
    <property type="entry name" value="HTH_CROC1"/>
    <property type="match status" value="1"/>
</dbReference>
<gene>
    <name evidence="2" type="ORF">E1212_22520</name>
</gene>
<comment type="caution">
    <text evidence="2">The sequence shown here is derived from an EMBL/GenBank/DDBJ whole genome shotgun (WGS) entry which is preliminary data.</text>
</comment>
<protein>
    <submittedName>
        <fullName evidence="2">XRE family transcriptional regulator</fullName>
    </submittedName>
</protein>
<dbReference type="Gene3D" id="3.30.450.180">
    <property type="match status" value="1"/>
</dbReference>
<proteinExistence type="predicted"/>
<dbReference type="GO" id="GO:0003677">
    <property type="term" value="F:DNA binding"/>
    <property type="evidence" value="ECO:0007669"/>
    <property type="project" value="InterPro"/>
</dbReference>
<dbReference type="Proteomes" id="UP000295621">
    <property type="component" value="Unassembled WGS sequence"/>
</dbReference>
<evidence type="ECO:0000259" key="1">
    <source>
        <dbReference type="PROSITE" id="PS50943"/>
    </source>
</evidence>
<dbReference type="InterPro" id="IPR001387">
    <property type="entry name" value="Cro/C1-type_HTH"/>
</dbReference>
<feature type="domain" description="HTH cro/C1-type" evidence="1">
    <location>
        <begin position="32"/>
        <end position="83"/>
    </location>
</feature>
<reference evidence="2 3" key="1">
    <citation type="submission" date="2019-02" db="EMBL/GenBank/DDBJ databases">
        <title>Draft genome sequences of novel Actinobacteria.</title>
        <authorList>
            <person name="Sahin N."/>
            <person name="Ay H."/>
            <person name="Saygin H."/>
        </authorList>
    </citation>
    <scope>NUCLEOTIDE SEQUENCE [LARGE SCALE GENOMIC DNA]</scope>
    <source>
        <strain evidence="2 3">KC603</strain>
    </source>
</reference>
<dbReference type="Gene3D" id="1.10.260.40">
    <property type="entry name" value="lambda repressor-like DNA-binding domains"/>
    <property type="match status" value="1"/>
</dbReference>
<dbReference type="SUPFAM" id="SSF47413">
    <property type="entry name" value="lambda repressor-like DNA-binding domains"/>
    <property type="match status" value="1"/>
</dbReference>
<dbReference type="EMBL" id="SMKL01000063">
    <property type="protein sequence ID" value="TDC48048.1"/>
    <property type="molecule type" value="Genomic_DNA"/>
</dbReference>
<dbReference type="OrthoDB" id="3212310at2"/>
<dbReference type="Pfam" id="PF13560">
    <property type="entry name" value="HTH_31"/>
    <property type="match status" value="1"/>
</dbReference>
<keyword evidence="3" id="KW-1185">Reference proteome</keyword>
<dbReference type="SMART" id="SM00530">
    <property type="entry name" value="HTH_XRE"/>
    <property type="match status" value="1"/>
</dbReference>
<dbReference type="AlphaFoldDB" id="A0A4R4RFA6"/>
<dbReference type="InterPro" id="IPR010982">
    <property type="entry name" value="Lambda_DNA-bd_dom_sf"/>
</dbReference>
<evidence type="ECO:0000313" key="3">
    <source>
        <dbReference type="Proteomes" id="UP000295621"/>
    </source>
</evidence>
<sequence>MAERDTQVGAFLRARREQLDPDEVGVLSYGTRRVRGLRREEVAQLAGVSPSYYTRIEQGQAQAVSPEVLHAIARALRLDTADREHLLRLSSPLTAVAGDPGDEVVGRALRVLLDHFDRIPAALLGRRLDVLAWTEPCRLLFAPYAAPDAPDHPHSRPNWARMVLLDPDLRTAFGHWDRKVDDVVGVLRAHRARFPDDEVLADLVAELVDVSPVFAERWAEHVLRDRSPADVVFRHPLAGDLELVHQSMRLPDHDDWILGTYVVARGSLSEQRLRALMAPQRVP</sequence>
<evidence type="ECO:0000313" key="2">
    <source>
        <dbReference type="EMBL" id="TDC48048.1"/>
    </source>
</evidence>
<organism evidence="2 3">
    <name type="scientific">Jiangella ureilytica</name>
    <dbReference type="NCBI Taxonomy" id="2530374"/>
    <lineage>
        <taxon>Bacteria</taxon>
        <taxon>Bacillati</taxon>
        <taxon>Actinomycetota</taxon>
        <taxon>Actinomycetes</taxon>
        <taxon>Jiangellales</taxon>
        <taxon>Jiangellaceae</taxon>
        <taxon>Jiangella</taxon>
    </lineage>
</organism>
<dbReference type="PANTHER" id="PTHR35010">
    <property type="entry name" value="BLL4672 PROTEIN-RELATED"/>
    <property type="match status" value="1"/>
</dbReference>